<evidence type="ECO:0000256" key="1">
    <source>
        <dbReference type="ARBA" id="ARBA00023002"/>
    </source>
</evidence>
<sequence>MPPLAQVLKSNAAYTFKSQNPVALFLGGTSGIGQGLARRFAQYTCESPSSHIILVGRNPQAARGTIASFPAESNTMHEFIDCDATSMKNVSSVTSSLLDRLPKLNVLVLSPGFFSIIAGRRETADEGLDTKLALLYYARWKFIYDLMPLLRNASKASEEAKVYSILGAGTGSKIDFDDLGLKKRYSALKANMVSASYTDLMMQKFAADNPQIQFTHAFPGLTRTPMMLPKHWALKPLSPLIKLAAYPLTVTPEVCAEYQLSALFDSKPGFTRRGRHGDDIGYSPADPSDVMKLWEHTMEATGTRPRA</sequence>
<comment type="caution">
    <text evidence="2">The sequence shown here is derived from an EMBL/GenBank/DDBJ whole genome shotgun (WGS) entry which is preliminary data.</text>
</comment>
<dbReference type="Pfam" id="PF00106">
    <property type="entry name" value="adh_short"/>
    <property type="match status" value="1"/>
</dbReference>
<protein>
    <submittedName>
        <fullName evidence="2">NAD(P)-binding protein</fullName>
    </submittedName>
</protein>
<dbReference type="AlphaFoldDB" id="A0AAW0DCQ3"/>
<dbReference type="SUPFAM" id="SSF51735">
    <property type="entry name" value="NAD(P)-binding Rossmann-fold domains"/>
    <property type="match status" value="1"/>
</dbReference>
<dbReference type="Gene3D" id="3.40.50.720">
    <property type="entry name" value="NAD(P)-binding Rossmann-like Domain"/>
    <property type="match status" value="1"/>
</dbReference>
<dbReference type="EMBL" id="JAWWNJ010000008">
    <property type="protein sequence ID" value="KAK7050574.1"/>
    <property type="molecule type" value="Genomic_DNA"/>
</dbReference>
<evidence type="ECO:0000313" key="3">
    <source>
        <dbReference type="Proteomes" id="UP001362999"/>
    </source>
</evidence>
<keyword evidence="1" id="KW-0560">Oxidoreductase</keyword>
<dbReference type="PRINTS" id="PR00081">
    <property type="entry name" value="GDHRDH"/>
</dbReference>
<evidence type="ECO:0000313" key="2">
    <source>
        <dbReference type="EMBL" id="KAK7050574.1"/>
    </source>
</evidence>
<accession>A0AAW0DCQ3</accession>
<dbReference type="Proteomes" id="UP001362999">
    <property type="component" value="Unassembled WGS sequence"/>
</dbReference>
<proteinExistence type="predicted"/>
<dbReference type="PANTHER" id="PTHR47534:SF3">
    <property type="entry name" value="ALCOHOL DEHYDROGENASE-LIKE C-TERMINAL DOMAIN-CONTAINING PROTEIN"/>
    <property type="match status" value="1"/>
</dbReference>
<keyword evidence="3" id="KW-1185">Reference proteome</keyword>
<dbReference type="InterPro" id="IPR052228">
    <property type="entry name" value="Sec_Metab_Biosynth_Oxidored"/>
</dbReference>
<reference evidence="2 3" key="1">
    <citation type="journal article" date="2024" name="J Genomics">
        <title>Draft genome sequencing and assembly of Favolaschia claudopus CIRM-BRFM 2984 isolated from oak limbs.</title>
        <authorList>
            <person name="Navarro D."/>
            <person name="Drula E."/>
            <person name="Chaduli D."/>
            <person name="Cazenave R."/>
            <person name="Ahrendt S."/>
            <person name="Wang J."/>
            <person name="Lipzen A."/>
            <person name="Daum C."/>
            <person name="Barry K."/>
            <person name="Grigoriev I.V."/>
            <person name="Favel A."/>
            <person name="Rosso M.N."/>
            <person name="Martin F."/>
        </authorList>
    </citation>
    <scope>NUCLEOTIDE SEQUENCE [LARGE SCALE GENOMIC DNA]</scope>
    <source>
        <strain evidence="2 3">CIRM-BRFM 2984</strain>
    </source>
</reference>
<dbReference type="GO" id="GO:0016491">
    <property type="term" value="F:oxidoreductase activity"/>
    <property type="evidence" value="ECO:0007669"/>
    <property type="project" value="UniProtKB-KW"/>
</dbReference>
<dbReference type="InterPro" id="IPR036291">
    <property type="entry name" value="NAD(P)-bd_dom_sf"/>
</dbReference>
<dbReference type="InterPro" id="IPR002347">
    <property type="entry name" value="SDR_fam"/>
</dbReference>
<gene>
    <name evidence="2" type="ORF">R3P38DRAFT_2865956</name>
</gene>
<dbReference type="PANTHER" id="PTHR47534">
    <property type="entry name" value="YALI0E05731P"/>
    <property type="match status" value="1"/>
</dbReference>
<name>A0AAW0DCQ3_9AGAR</name>
<organism evidence="2 3">
    <name type="scientific">Favolaschia claudopus</name>
    <dbReference type="NCBI Taxonomy" id="2862362"/>
    <lineage>
        <taxon>Eukaryota</taxon>
        <taxon>Fungi</taxon>
        <taxon>Dikarya</taxon>
        <taxon>Basidiomycota</taxon>
        <taxon>Agaricomycotina</taxon>
        <taxon>Agaricomycetes</taxon>
        <taxon>Agaricomycetidae</taxon>
        <taxon>Agaricales</taxon>
        <taxon>Marasmiineae</taxon>
        <taxon>Mycenaceae</taxon>
        <taxon>Favolaschia</taxon>
    </lineage>
</organism>